<evidence type="ECO:0000256" key="9">
    <source>
        <dbReference type="ARBA" id="ARBA00022801"/>
    </source>
</evidence>
<evidence type="ECO:0000313" key="21">
    <source>
        <dbReference type="Proteomes" id="UP000230557"/>
    </source>
</evidence>
<dbReference type="PANTHER" id="PTHR32282">
    <property type="entry name" value="BINDING PROTEIN TRANSPEPTIDASE, PUTATIVE-RELATED"/>
    <property type="match status" value="1"/>
</dbReference>
<evidence type="ECO:0000256" key="2">
    <source>
        <dbReference type="ARBA" id="ARBA00007090"/>
    </source>
</evidence>
<keyword evidence="6" id="KW-0645">Protease</keyword>
<feature type="transmembrane region" description="Helical" evidence="17">
    <location>
        <begin position="62"/>
        <end position="84"/>
    </location>
</feature>
<dbReference type="GO" id="GO:0009002">
    <property type="term" value="F:serine-type D-Ala-D-Ala carboxypeptidase activity"/>
    <property type="evidence" value="ECO:0007669"/>
    <property type="project" value="UniProtKB-EC"/>
</dbReference>
<keyword evidence="7" id="KW-0328">Glycosyltransferase</keyword>
<accession>A0A2H0VC34</accession>
<dbReference type="Gene3D" id="1.10.3810.10">
    <property type="entry name" value="Biosynthetic peptidoglycan transglycosylase-like"/>
    <property type="match status" value="1"/>
</dbReference>
<evidence type="ECO:0000256" key="7">
    <source>
        <dbReference type="ARBA" id="ARBA00022676"/>
    </source>
</evidence>
<dbReference type="Pfam" id="PF00912">
    <property type="entry name" value="Transgly"/>
    <property type="match status" value="1"/>
</dbReference>
<feature type="domain" description="Penicillin-binding protein transpeptidase" evidence="18">
    <location>
        <begin position="376"/>
        <end position="657"/>
    </location>
</feature>
<dbReference type="Pfam" id="PF00905">
    <property type="entry name" value="Transpeptidase"/>
    <property type="match status" value="1"/>
</dbReference>
<dbReference type="GO" id="GO:0005886">
    <property type="term" value="C:plasma membrane"/>
    <property type="evidence" value="ECO:0007669"/>
    <property type="project" value="UniProtKB-SubCell"/>
</dbReference>
<sequence length="965" mass="107631">MVQYQKSWRSSHSSYFDKKRAVLQSASSRRRTFNAGSGKRNKPKQFRSFFKFLLRGSRKKQLMRFAGTLILMFLFFTLSAFAYYSKDLPDPNKINSRLVAESTKIYDRNGELLYDVFGETKRTIISFEDMPQSVRDATVAIEDKDFYNHKGIDLSRIIFSVGYDIVTLSKAQGASTITQQFIKNALLTNEKKWSRKIKEIVLAIQIERKFSKEEILKLYLNETPYGANIYGIEAASQSFFQKSAKELTLAESAYLAAIPQAPTLYSPHGPNRDRLDARKNTVLRFMEDQGYIDEQTMEQALAEVVTFSPVRDSILAPHFVLYIQDQLAKLYGEKTLQEGGLQITTTLDLKLQQFAEESIAEREEINSQTWKANNASLVAIDPLTGQVLAMVGSKDFFNEEIDGQVNVALRPRQPGSSFKPYVYATAFKKGYSPSTMLMDVVTNFGAFGGENYIPLNYSNKVFGPVSMRQALAASLNIPAVKTILLVGVRDSIKTARNMGITTLEDESRYGPSLVLGGGEVKLLDHVSSYGVFAAEGIKHEPVTILKIVDSKGKILEEYKEKKGQRVIDGQTAFLMNSVLSDNNARSLTFGANNYLTLGGRPVAAKTGTTQEYRDAWTIGYTPQLVAGVWVGNNNNDAMKPGAAGGTVAAPIWNSFMKKALTEVSPQNFSRPNQIRDIAVDKVSGKLPTQYTPETKPEVFADFAEPKDFDDVHILFRLDKNTLQLATNNTPENNIIERVYTVLRSEKPNDNSWEAPVKEWAISNGLSYPGIEDEYSPVQTFELSLDKPKNGMSVNELPLVISASAKSKNGIKKISFFFDGKEIFSGNSDQATYFFSDLKPDGEYLVEVLAEDNDGQTESVKRSVTFSLGNTLTLVEPTSEKVMFFPAPLEVLANNTVSSIEFFFQKGNGTPVRIAGQASKTPHESDVFFSFKLTWEGDEQPEAGSYEIFAQSNNGNRSNKVKIIVP</sequence>
<dbReference type="GO" id="GO:0008955">
    <property type="term" value="F:peptidoglycan glycosyltransferase activity"/>
    <property type="evidence" value="ECO:0007669"/>
    <property type="project" value="UniProtKB-EC"/>
</dbReference>
<evidence type="ECO:0000256" key="5">
    <source>
        <dbReference type="ARBA" id="ARBA00022645"/>
    </source>
</evidence>
<evidence type="ECO:0000313" key="20">
    <source>
        <dbReference type="EMBL" id="PIR96668.1"/>
    </source>
</evidence>
<dbReference type="GO" id="GO:0006508">
    <property type="term" value="P:proteolysis"/>
    <property type="evidence" value="ECO:0007669"/>
    <property type="project" value="UniProtKB-KW"/>
</dbReference>
<dbReference type="GO" id="GO:0009252">
    <property type="term" value="P:peptidoglycan biosynthetic process"/>
    <property type="evidence" value="ECO:0007669"/>
    <property type="project" value="UniProtKB-KW"/>
</dbReference>
<evidence type="ECO:0000256" key="8">
    <source>
        <dbReference type="ARBA" id="ARBA00022679"/>
    </source>
</evidence>
<dbReference type="InterPro" id="IPR036950">
    <property type="entry name" value="PBP_transglycosylase"/>
</dbReference>
<evidence type="ECO:0000256" key="14">
    <source>
        <dbReference type="ARBA" id="ARBA00023316"/>
    </source>
</evidence>
<dbReference type="GO" id="GO:0008658">
    <property type="term" value="F:penicillin binding"/>
    <property type="evidence" value="ECO:0007669"/>
    <property type="project" value="InterPro"/>
</dbReference>
<keyword evidence="5" id="KW-0121">Carboxypeptidase</keyword>
<organism evidence="20 21">
    <name type="scientific">Candidatus Doudnabacteria bacterium CG10_big_fil_rev_8_21_14_0_10_41_10</name>
    <dbReference type="NCBI Taxonomy" id="1974551"/>
    <lineage>
        <taxon>Bacteria</taxon>
        <taxon>Candidatus Doudnaibacteriota</taxon>
    </lineage>
</organism>
<keyword evidence="10" id="KW-0133">Cell shape</keyword>
<comment type="caution">
    <text evidence="20">The sequence shown here is derived from an EMBL/GenBank/DDBJ whole genome shotgun (WGS) entry which is preliminary data.</text>
</comment>
<comment type="subcellular location">
    <subcellularLocation>
        <location evidence="1">Cell membrane</location>
    </subcellularLocation>
</comment>
<comment type="catalytic activity">
    <reaction evidence="16">
        <text>[GlcNAc-(1-&gt;4)-Mur2Ac(oyl-L-Ala-gamma-D-Glu-L-Lys-D-Ala-D-Ala)](n)-di-trans,octa-cis-undecaprenyl diphosphate + beta-D-GlcNAc-(1-&gt;4)-Mur2Ac(oyl-L-Ala-gamma-D-Glu-L-Lys-D-Ala-D-Ala)-di-trans,octa-cis-undecaprenyl diphosphate = [GlcNAc-(1-&gt;4)-Mur2Ac(oyl-L-Ala-gamma-D-Glu-L-Lys-D-Ala-D-Ala)](n+1)-di-trans,octa-cis-undecaprenyl diphosphate + di-trans,octa-cis-undecaprenyl diphosphate + H(+)</text>
        <dbReference type="Rhea" id="RHEA:23708"/>
        <dbReference type="Rhea" id="RHEA-COMP:9602"/>
        <dbReference type="Rhea" id="RHEA-COMP:9603"/>
        <dbReference type="ChEBI" id="CHEBI:15378"/>
        <dbReference type="ChEBI" id="CHEBI:58405"/>
        <dbReference type="ChEBI" id="CHEBI:60033"/>
        <dbReference type="ChEBI" id="CHEBI:78435"/>
        <dbReference type="EC" id="2.4.99.28"/>
    </reaction>
</comment>
<feature type="domain" description="Glycosyl transferase family 51" evidence="19">
    <location>
        <begin position="113"/>
        <end position="286"/>
    </location>
</feature>
<dbReference type="Proteomes" id="UP000230557">
    <property type="component" value="Unassembled WGS sequence"/>
</dbReference>
<name>A0A2H0VC34_9BACT</name>
<keyword evidence="17" id="KW-1133">Transmembrane helix</keyword>
<evidence type="ECO:0000259" key="19">
    <source>
        <dbReference type="Pfam" id="PF00912"/>
    </source>
</evidence>
<dbReference type="InterPro" id="IPR013783">
    <property type="entry name" value="Ig-like_fold"/>
</dbReference>
<dbReference type="Gene3D" id="2.60.40.10">
    <property type="entry name" value="Immunoglobulins"/>
    <property type="match status" value="1"/>
</dbReference>
<dbReference type="PANTHER" id="PTHR32282:SF11">
    <property type="entry name" value="PENICILLIN-BINDING PROTEIN 1B"/>
    <property type="match status" value="1"/>
</dbReference>
<comment type="similarity">
    <text evidence="2">In the C-terminal section; belongs to the transpeptidase family.</text>
</comment>
<dbReference type="FunFam" id="1.10.3810.10:FF:000001">
    <property type="entry name" value="Penicillin-binding protein 1A"/>
    <property type="match status" value="1"/>
</dbReference>
<dbReference type="InterPro" id="IPR012338">
    <property type="entry name" value="Beta-lactam/transpept-like"/>
</dbReference>
<evidence type="ECO:0000256" key="4">
    <source>
        <dbReference type="ARBA" id="ARBA00022475"/>
    </source>
</evidence>
<keyword evidence="12 17" id="KW-0472">Membrane</keyword>
<evidence type="ECO:0000256" key="13">
    <source>
        <dbReference type="ARBA" id="ARBA00023268"/>
    </source>
</evidence>
<evidence type="ECO:0000256" key="12">
    <source>
        <dbReference type="ARBA" id="ARBA00023136"/>
    </source>
</evidence>
<dbReference type="SUPFAM" id="SSF53955">
    <property type="entry name" value="Lysozyme-like"/>
    <property type="match status" value="1"/>
</dbReference>
<evidence type="ECO:0000256" key="3">
    <source>
        <dbReference type="ARBA" id="ARBA00007739"/>
    </source>
</evidence>
<dbReference type="SUPFAM" id="SSF56601">
    <property type="entry name" value="beta-lactamase/transpeptidase-like"/>
    <property type="match status" value="1"/>
</dbReference>
<comment type="catalytic activity">
    <reaction evidence="15">
        <text>Preferential cleavage: (Ac)2-L-Lys-D-Ala-|-D-Ala. Also transpeptidation of peptidyl-alanyl moieties that are N-acyl substituents of D-alanine.</text>
        <dbReference type="EC" id="3.4.16.4"/>
    </reaction>
</comment>
<dbReference type="InterPro" id="IPR001460">
    <property type="entry name" value="PCN-bd_Tpept"/>
</dbReference>
<keyword evidence="17" id="KW-0812">Transmembrane</keyword>
<keyword evidence="11" id="KW-0573">Peptidoglycan synthesis</keyword>
<evidence type="ECO:0000256" key="6">
    <source>
        <dbReference type="ARBA" id="ARBA00022670"/>
    </source>
</evidence>
<dbReference type="NCBIfam" id="TIGR02074">
    <property type="entry name" value="PBP_1a_fam"/>
    <property type="match status" value="1"/>
</dbReference>
<keyword evidence="4" id="KW-1003">Cell membrane</keyword>
<protein>
    <submittedName>
        <fullName evidence="20">Uncharacterized protein</fullName>
    </submittedName>
</protein>
<dbReference type="AlphaFoldDB" id="A0A2H0VC34"/>
<dbReference type="InterPro" id="IPR023346">
    <property type="entry name" value="Lysozyme-like_dom_sf"/>
</dbReference>
<evidence type="ECO:0000256" key="10">
    <source>
        <dbReference type="ARBA" id="ARBA00022960"/>
    </source>
</evidence>
<evidence type="ECO:0000256" key="11">
    <source>
        <dbReference type="ARBA" id="ARBA00022984"/>
    </source>
</evidence>
<evidence type="ECO:0000256" key="15">
    <source>
        <dbReference type="ARBA" id="ARBA00034000"/>
    </source>
</evidence>
<dbReference type="GO" id="GO:0030288">
    <property type="term" value="C:outer membrane-bounded periplasmic space"/>
    <property type="evidence" value="ECO:0007669"/>
    <property type="project" value="TreeGrafter"/>
</dbReference>
<keyword evidence="9" id="KW-0378">Hydrolase</keyword>
<keyword evidence="13" id="KW-0511">Multifunctional enzyme</keyword>
<proteinExistence type="inferred from homology"/>
<evidence type="ECO:0000256" key="1">
    <source>
        <dbReference type="ARBA" id="ARBA00004236"/>
    </source>
</evidence>
<dbReference type="GO" id="GO:0008360">
    <property type="term" value="P:regulation of cell shape"/>
    <property type="evidence" value="ECO:0007669"/>
    <property type="project" value="UniProtKB-KW"/>
</dbReference>
<evidence type="ECO:0000256" key="16">
    <source>
        <dbReference type="ARBA" id="ARBA00049902"/>
    </source>
</evidence>
<evidence type="ECO:0000259" key="18">
    <source>
        <dbReference type="Pfam" id="PF00905"/>
    </source>
</evidence>
<dbReference type="InterPro" id="IPR001264">
    <property type="entry name" value="Glyco_trans_51"/>
</dbReference>
<dbReference type="Gene3D" id="3.40.710.10">
    <property type="entry name" value="DD-peptidase/beta-lactamase superfamily"/>
    <property type="match status" value="1"/>
</dbReference>
<gene>
    <name evidence="20" type="ORF">COT91_05395</name>
</gene>
<dbReference type="Pfam" id="PF17957">
    <property type="entry name" value="Big_7"/>
    <property type="match status" value="1"/>
</dbReference>
<dbReference type="InterPro" id="IPR050396">
    <property type="entry name" value="Glycosyltr_51/Transpeptidase"/>
</dbReference>
<comment type="similarity">
    <text evidence="3">In the N-terminal section; belongs to the glycosyltransferase 51 family.</text>
</comment>
<reference evidence="21" key="1">
    <citation type="submission" date="2017-09" db="EMBL/GenBank/DDBJ databases">
        <title>Depth-based differentiation of microbial function through sediment-hosted aquifers and enrichment of novel symbionts in the deep terrestrial subsurface.</title>
        <authorList>
            <person name="Probst A.J."/>
            <person name="Ladd B."/>
            <person name="Jarett J.K."/>
            <person name="Geller-Mcgrath D.E."/>
            <person name="Sieber C.M.K."/>
            <person name="Emerson J.B."/>
            <person name="Anantharaman K."/>
            <person name="Thomas B.C."/>
            <person name="Malmstrom R."/>
            <person name="Stieglmeier M."/>
            <person name="Klingl A."/>
            <person name="Woyke T."/>
            <person name="Ryan C.M."/>
            <person name="Banfield J.F."/>
        </authorList>
    </citation>
    <scope>NUCLEOTIDE SEQUENCE [LARGE SCALE GENOMIC DNA]</scope>
</reference>
<keyword evidence="8" id="KW-0808">Transferase</keyword>
<keyword evidence="14" id="KW-0961">Cell wall biogenesis/degradation</keyword>
<evidence type="ECO:0000256" key="17">
    <source>
        <dbReference type="SAM" id="Phobius"/>
    </source>
</evidence>
<dbReference type="GO" id="GO:0071555">
    <property type="term" value="P:cell wall organization"/>
    <property type="evidence" value="ECO:0007669"/>
    <property type="project" value="UniProtKB-KW"/>
</dbReference>
<dbReference type="EMBL" id="PFAJ01000070">
    <property type="protein sequence ID" value="PIR96668.1"/>
    <property type="molecule type" value="Genomic_DNA"/>
</dbReference>